<evidence type="ECO:0000313" key="1">
    <source>
        <dbReference type="EMBL" id="KAJ7723335.1"/>
    </source>
</evidence>
<organism evidence="1 2">
    <name type="scientific">Mycena maculata</name>
    <dbReference type="NCBI Taxonomy" id="230809"/>
    <lineage>
        <taxon>Eukaryota</taxon>
        <taxon>Fungi</taxon>
        <taxon>Dikarya</taxon>
        <taxon>Basidiomycota</taxon>
        <taxon>Agaricomycotina</taxon>
        <taxon>Agaricomycetes</taxon>
        <taxon>Agaricomycetidae</taxon>
        <taxon>Agaricales</taxon>
        <taxon>Marasmiineae</taxon>
        <taxon>Mycenaceae</taxon>
        <taxon>Mycena</taxon>
    </lineage>
</organism>
<dbReference type="AlphaFoldDB" id="A0AAD7MLY8"/>
<accession>A0AAD7MLY8</accession>
<name>A0AAD7MLY8_9AGAR</name>
<dbReference type="EMBL" id="JARJLG010000248">
    <property type="protein sequence ID" value="KAJ7723335.1"/>
    <property type="molecule type" value="Genomic_DNA"/>
</dbReference>
<keyword evidence="2" id="KW-1185">Reference proteome</keyword>
<proteinExistence type="predicted"/>
<dbReference type="Proteomes" id="UP001215280">
    <property type="component" value="Unassembled WGS sequence"/>
</dbReference>
<sequence length="95" mass="10560">MNDLAPQHCSRLLKEMITVQCGETRQTATVIVDYEDEIASLYVTVEQSTSLNIPPLVQWDASSILDFVRDSDAVHNVIATDVGDDEDIFQRGCDS</sequence>
<reference evidence="1" key="1">
    <citation type="submission" date="2023-03" db="EMBL/GenBank/DDBJ databases">
        <title>Massive genome expansion in bonnet fungi (Mycena s.s.) driven by repeated elements and novel gene families across ecological guilds.</title>
        <authorList>
            <consortium name="Lawrence Berkeley National Laboratory"/>
            <person name="Harder C.B."/>
            <person name="Miyauchi S."/>
            <person name="Viragh M."/>
            <person name="Kuo A."/>
            <person name="Thoen E."/>
            <person name="Andreopoulos B."/>
            <person name="Lu D."/>
            <person name="Skrede I."/>
            <person name="Drula E."/>
            <person name="Henrissat B."/>
            <person name="Morin E."/>
            <person name="Kohler A."/>
            <person name="Barry K."/>
            <person name="LaButti K."/>
            <person name="Morin E."/>
            <person name="Salamov A."/>
            <person name="Lipzen A."/>
            <person name="Mereny Z."/>
            <person name="Hegedus B."/>
            <person name="Baldrian P."/>
            <person name="Stursova M."/>
            <person name="Weitz H."/>
            <person name="Taylor A."/>
            <person name="Grigoriev I.V."/>
            <person name="Nagy L.G."/>
            <person name="Martin F."/>
            <person name="Kauserud H."/>
        </authorList>
    </citation>
    <scope>NUCLEOTIDE SEQUENCE</scope>
    <source>
        <strain evidence="1">CBHHK188m</strain>
    </source>
</reference>
<protein>
    <submittedName>
        <fullName evidence="1">Uncharacterized protein</fullName>
    </submittedName>
</protein>
<comment type="caution">
    <text evidence="1">The sequence shown here is derived from an EMBL/GenBank/DDBJ whole genome shotgun (WGS) entry which is preliminary data.</text>
</comment>
<evidence type="ECO:0000313" key="2">
    <source>
        <dbReference type="Proteomes" id="UP001215280"/>
    </source>
</evidence>
<gene>
    <name evidence="1" type="ORF">DFH07DRAFT_279335</name>
</gene>